<dbReference type="InterPro" id="IPR036638">
    <property type="entry name" value="HLH_DNA-bd_sf"/>
</dbReference>
<dbReference type="GO" id="GO:0005634">
    <property type="term" value="C:nucleus"/>
    <property type="evidence" value="ECO:0007669"/>
    <property type="project" value="UniProtKB-SubCell"/>
</dbReference>
<dbReference type="Proteomes" id="UP000701853">
    <property type="component" value="Chromosome 9"/>
</dbReference>
<dbReference type="InterPro" id="IPR011598">
    <property type="entry name" value="bHLH_dom"/>
</dbReference>
<evidence type="ECO:0000256" key="5">
    <source>
        <dbReference type="SAM" id="MobiDB-lite"/>
    </source>
</evidence>
<dbReference type="EMBL" id="JAHUZN010000009">
    <property type="protein sequence ID" value="KAG8483970.1"/>
    <property type="molecule type" value="Genomic_DNA"/>
</dbReference>
<accession>A0A8J5YWC5</accession>
<dbReference type="GO" id="GO:0046983">
    <property type="term" value="F:protein dimerization activity"/>
    <property type="evidence" value="ECO:0007669"/>
    <property type="project" value="InterPro"/>
</dbReference>
<keyword evidence="2" id="KW-0805">Transcription regulation</keyword>
<feature type="compositionally biased region" description="Basic and acidic residues" evidence="5">
    <location>
        <begin position="535"/>
        <end position="549"/>
    </location>
</feature>
<feature type="region of interest" description="Disordered" evidence="5">
    <location>
        <begin position="513"/>
        <end position="549"/>
    </location>
</feature>
<evidence type="ECO:0000256" key="3">
    <source>
        <dbReference type="ARBA" id="ARBA00023163"/>
    </source>
</evidence>
<dbReference type="Pfam" id="PF14215">
    <property type="entry name" value="bHLH-MYC_N"/>
    <property type="match status" value="1"/>
</dbReference>
<dbReference type="InterPro" id="IPR025610">
    <property type="entry name" value="MYC/MYB_N"/>
</dbReference>
<evidence type="ECO:0000313" key="8">
    <source>
        <dbReference type="Proteomes" id="UP000701853"/>
    </source>
</evidence>
<feature type="domain" description="BHLH" evidence="6">
    <location>
        <begin position="534"/>
        <end position="583"/>
    </location>
</feature>
<dbReference type="InterPro" id="IPR043561">
    <property type="entry name" value="LHW-like"/>
</dbReference>
<evidence type="ECO:0000259" key="6">
    <source>
        <dbReference type="PROSITE" id="PS50888"/>
    </source>
</evidence>
<keyword evidence="4" id="KW-0539">Nucleus</keyword>
<dbReference type="PROSITE" id="PS50888">
    <property type="entry name" value="BHLH"/>
    <property type="match status" value="1"/>
</dbReference>
<protein>
    <recommendedName>
        <fullName evidence="6">BHLH domain-containing protein</fullName>
    </recommendedName>
</protein>
<comment type="caution">
    <text evidence="7">The sequence shown here is derived from an EMBL/GenBank/DDBJ whole genome shotgun (WGS) entry which is preliminary data.</text>
</comment>
<dbReference type="OrthoDB" id="778365at2759"/>
<feature type="region of interest" description="Disordered" evidence="5">
    <location>
        <begin position="463"/>
        <end position="483"/>
    </location>
</feature>
<keyword evidence="3" id="KW-0804">Transcription</keyword>
<dbReference type="Pfam" id="PF23176">
    <property type="entry name" value="bHLH_LHW"/>
    <property type="match status" value="1"/>
</dbReference>
<evidence type="ECO:0000256" key="4">
    <source>
        <dbReference type="ARBA" id="ARBA00023242"/>
    </source>
</evidence>
<organism evidence="7 8">
    <name type="scientific">Gossypium anomalum</name>
    <dbReference type="NCBI Taxonomy" id="47600"/>
    <lineage>
        <taxon>Eukaryota</taxon>
        <taxon>Viridiplantae</taxon>
        <taxon>Streptophyta</taxon>
        <taxon>Embryophyta</taxon>
        <taxon>Tracheophyta</taxon>
        <taxon>Spermatophyta</taxon>
        <taxon>Magnoliopsida</taxon>
        <taxon>eudicotyledons</taxon>
        <taxon>Gunneridae</taxon>
        <taxon>Pentapetalae</taxon>
        <taxon>rosids</taxon>
        <taxon>malvids</taxon>
        <taxon>Malvales</taxon>
        <taxon>Malvaceae</taxon>
        <taxon>Malvoideae</taxon>
        <taxon>Gossypium</taxon>
    </lineage>
</organism>
<sequence length="722" mass="81023">MRFLLLCSTGPPIKRRAGLRIKQAGRGKMANTALRQLLKSFCTNSLWKYAVLWRLRHRSPMVLTWEDGYCVYQIPRKSVESISTDVYSNSENIPSHSEMSIRDGCFGEGYPIGLLVDHMSHLKYAWGEGFVGKVAYTGKHCWVSYDDIFAGKANSKLVPEYPEEWLLQFASGIKTIVLVPVLPHGVLQLGSLEMVAEDLSILSCIKDRFACKNIHTELTSSEISSPVEKLEASSSALMGPLNSKDSNAVNSVEPNKLLALDHIVPLLSIQNEFKVPGIILPEILESESENRVSVPPVSLSELPSPLSQTVSVDQLAVGESELFGFYCLKEELQAYPECNAYRVGECGEILDEVMNPYPAGYFLEPLDIDDVDFLKFPNECELQKELGAAFERQSYEYLWESSFLSEDVFRDHVDGIEPSLSVRGGDAEYLLQAVVGHVYDGSIDIPNRSTHLMASTGQLPVSFRPQSVKSDSTPSSRLTSASVVGAKSNASSKILTSFKSTVSMLTDAENLRKDGYYTQSRKGKKQSSVSRKRARPGDNPRPRPRDRQMIQDRLKELRELVPNGSKYSIDALLDETVKHMLYLTSVTNQAEKLRQWVHREVSDLKNTRSSQTKDGYQTGTSWAFEIGDERKVCPIVVEDLPYPGHLLIEMLCNEHGMFLEIAQVIRSFNLTILKGVTESCSNNTWAHFIVETSSGFHRLDIFWPLMNLLQRQRNPVSSKIER</sequence>
<dbReference type="PANTHER" id="PTHR46196">
    <property type="entry name" value="TRANSCRIPTION FACTOR BHLH155-LIKE ISOFORM X1-RELATED"/>
    <property type="match status" value="1"/>
</dbReference>
<dbReference type="PANTHER" id="PTHR46196:SF3">
    <property type="entry name" value="TRANSCRIPTION FACTOR LHW-LIKE ISOFORM X1"/>
    <property type="match status" value="1"/>
</dbReference>
<feature type="compositionally biased region" description="Basic residues" evidence="5">
    <location>
        <begin position="521"/>
        <end position="534"/>
    </location>
</feature>
<dbReference type="AlphaFoldDB" id="A0A8J5YWC5"/>
<keyword evidence="8" id="KW-1185">Reference proteome</keyword>
<dbReference type="SUPFAM" id="SSF47459">
    <property type="entry name" value="HLH, helix-loop-helix DNA-binding domain"/>
    <property type="match status" value="1"/>
</dbReference>
<comment type="subcellular location">
    <subcellularLocation>
        <location evidence="1">Nucleus</location>
    </subcellularLocation>
</comment>
<evidence type="ECO:0000313" key="7">
    <source>
        <dbReference type="EMBL" id="KAG8483970.1"/>
    </source>
</evidence>
<reference evidence="7 8" key="1">
    <citation type="journal article" date="2021" name="bioRxiv">
        <title>The Gossypium anomalum genome as a resource for cotton improvement and evolutionary analysis of hybrid incompatibility.</title>
        <authorList>
            <person name="Grover C.E."/>
            <person name="Yuan D."/>
            <person name="Arick M.A."/>
            <person name="Miller E.R."/>
            <person name="Hu G."/>
            <person name="Peterson D.G."/>
            <person name="Wendel J.F."/>
            <person name="Udall J.A."/>
        </authorList>
    </citation>
    <scope>NUCLEOTIDE SEQUENCE [LARGE SCALE GENOMIC DNA]</scope>
    <source>
        <strain evidence="7">JFW-Udall</strain>
        <tissue evidence="7">Leaf</tissue>
    </source>
</reference>
<gene>
    <name evidence="7" type="ORF">CXB51_023238</name>
</gene>
<dbReference type="GO" id="GO:0003700">
    <property type="term" value="F:DNA-binding transcription factor activity"/>
    <property type="evidence" value="ECO:0007669"/>
    <property type="project" value="InterPro"/>
</dbReference>
<evidence type="ECO:0000256" key="2">
    <source>
        <dbReference type="ARBA" id="ARBA00023015"/>
    </source>
</evidence>
<proteinExistence type="predicted"/>
<name>A0A8J5YWC5_9ROSI</name>
<evidence type="ECO:0000256" key="1">
    <source>
        <dbReference type="ARBA" id="ARBA00004123"/>
    </source>
</evidence>